<dbReference type="PANTHER" id="PTHR47526:SF3">
    <property type="entry name" value="PHD-TYPE DOMAIN-CONTAINING PROTEIN"/>
    <property type="match status" value="1"/>
</dbReference>
<dbReference type="PANTHER" id="PTHR47526">
    <property type="entry name" value="ATP-DEPENDENT DNA HELICASE"/>
    <property type="match status" value="1"/>
</dbReference>
<accession>A0ABN8MB53</accession>
<reference evidence="6 7" key="1">
    <citation type="submission" date="2022-05" db="EMBL/GenBank/DDBJ databases">
        <authorList>
            <consortium name="Genoscope - CEA"/>
            <person name="William W."/>
        </authorList>
    </citation>
    <scope>NUCLEOTIDE SEQUENCE [LARGE SCALE GENOMIC DNA]</scope>
</reference>
<name>A0ABN8MB53_9CNID</name>
<keyword evidence="7" id="KW-1185">Reference proteome</keyword>
<feature type="non-terminal residue" evidence="6">
    <location>
        <position position="343"/>
    </location>
</feature>
<feature type="region of interest" description="Disordered" evidence="5">
    <location>
        <begin position="1"/>
        <end position="24"/>
    </location>
</feature>
<gene>
    <name evidence="6" type="ORF">PEVE_00027111</name>
</gene>
<dbReference type="Gene3D" id="3.90.320.10">
    <property type="match status" value="1"/>
</dbReference>
<dbReference type="Pfam" id="PF01771">
    <property type="entry name" value="Viral_alk_exo"/>
    <property type="match status" value="1"/>
</dbReference>
<keyword evidence="1" id="KW-0540">Nuclease</keyword>
<proteinExistence type="predicted"/>
<dbReference type="SUPFAM" id="SSF52980">
    <property type="entry name" value="Restriction endonuclease-like"/>
    <property type="match status" value="1"/>
</dbReference>
<feature type="region of interest" description="Disordered" evidence="5">
    <location>
        <begin position="323"/>
        <end position="343"/>
    </location>
</feature>
<keyword evidence="4" id="KW-0269">Exonuclease</keyword>
<feature type="non-terminal residue" evidence="6">
    <location>
        <position position="1"/>
    </location>
</feature>
<dbReference type="Proteomes" id="UP001159427">
    <property type="component" value="Unassembled WGS sequence"/>
</dbReference>
<protein>
    <submittedName>
        <fullName evidence="6">Uncharacterized protein</fullName>
    </submittedName>
</protein>
<evidence type="ECO:0000256" key="2">
    <source>
        <dbReference type="ARBA" id="ARBA00022759"/>
    </source>
</evidence>
<evidence type="ECO:0000313" key="6">
    <source>
        <dbReference type="EMBL" id="CAH3025756.1"/>
    </source>
</evidence>
<organism evidence="6 7">
    <name type="scientific">Porites evermanni</name>
    <dbReference type="NCBI Taxonomy" id="104178"/>
    <lineage>
        <taxon>Eukaryota</taxon>
        <taxon>Metazoa</taxon>
        <taxon>Cnidaria</taxon>
        <taxon>Anthozoa</taxon>
        <taxon>Hexacorallia</taxon>
        <taxon>Scleractinia</taxon>
        <taxon>Fungiina</taxon>
        <taxon>Poritidae</taxon>
        <taxon>Porites</taxon>
    </lineage>
</organism>
<keyword evidence="3" id="KW-0378">Hydrolase</keyword>
<comment type="caution">
    <text evidence="6">The sequence shown here is derived from an EMBL/GenBank/DDBJ whole genome shotgun (WGS) entry which is preliminary data.</text>
</comment>
<evidence type="ECO:0000256" key="5">
    <source>
        <dbReference type="SAM" id="MobiDB-lite"/>
    </source>
</evidence>
<evidence type="ECO:0000313" key="7">
    <source>
        <dbReference type="Proteomes" id="UP001159427"/>
    </source>
</evidence>
<sequence>GLGQIPPNTSCTERPQQWHKPTQRTSNVPVLFKDILMIKHDYDADKRKKTEKRTERKNEKEAYSSCPSFALQLAKHTVLVDHDYLPGKHKRNETQTGIEASKCELDHLFKKAPVHCFGENQCEPLDINVLPELIISHSVAISNLPEQQTETSMIVETETDEAMISEETLNDDPDFQSNSNFTIPDPTQCYPDDLDLTDENFIALCKEYMKTIKITEDGINTVEEKTRGQSSNSDWFQYRCGRLTASKFGEIRNRRVTTPPDRLVRDEFQYNGRPNIPYQCQVGLEMEPVIIGKYFQHQKNKGQKDKDKGLVIDKDNPVLALSVDGEVSDSTNKYHPTGSLEAK</sequence>
<evidence type="ECO:0000256" key="1">
    <source>
        <dbReference type="ARBA" id="ARBA00022722"/>
    </source>
</evidence>
<evidence type="ECO:0000256" key="4">
    <source>
        <dbReference type="ARBA" id="ARBA00022839"/>
    </source>
</evidence>
<dbReference type="EMBL" id="CALNXI010000370">
    <property type="protein sequence ID" value="CAH3025756.1"/>
    <property type="molecule type" value="Genomic_DNA"/>
</dbReference>
<keyword evidence="2" id="KW-0255">Endonuclease</keyword>
<dbReference type="InterPro" id="IPR011335">
    <property type="entry name" value="Restrct_endonuc-II-like"/>
</dbReference>
<dbReference type="InterPro" id="IPR011604">
    <property type="entry name" value="PDDEXK-like_dom_sf"/>
</dbReference>
<evidence type="ECO:0000256" key="3">
    <source>
        <dbReference type="ARBA" id="ARBA00022801"/>
    </source>
</evidence>
<dbReference type="InterPro" id="IPR034720">
    <property type="entry name" value="Viral_alk_exo"/>
</dbReference>